<evidence type="ECO:0000313" key="2">
    <source>
        <dbReference type="EnsemblMetazoa" id="GBRI043046-PA"/>
    </source>
</evidence>
<sequence>MCLSYCQTKIETKSYRFAEILDKIRFLAKRISYQKITAFKMETNSVSPLPPPDAPLAMMENEKTPPVTPSVTDMPPPPDEK</sequence>
<keyword evidence="3" id="KW-1185">Reference proteome</keyword>
<reference evidence="2" key="2">
    <citation type="submission" date="2020-05" db="UniProtKB">
        <authorList>
            <consortium name="EnsemblMetazoa"/>
        </authorList>
    </citation>
    <scope>IDENTIFICATION</scope>
    <source>
        <strain evidence="2">IAEA</strain>
    </source>
</reference>
<dbReference type="VEuPathDB" id="VectorBase:GBRI043046"/>
<feature type="region of interest" description="Disordered" evidence="1">
    <location>
        <begin position="44"/>
        <end position="81"/>
    </location>
</feature>
<dbReference type="EnsemblMetazoa" id="GBRI043046-RA">
    <property type="protein sequence ID" value="GBRI043046-PA"/>
    <property type="gene ID" value="GBRI043046"/>
</dbReference>
<name>A0A1A9X3J9_9MUSC</name>
<evidence type="ECO:0000313" key="3">
    <source>
        <dbReference type="Proteomes" id="UP000091820"/>
    </source>
</evidence>
<accession>A0A1A9X3J9</accession>
<protein>
    <submittedName>
        <fullName evidence="2">Uncharacterized protein</fullName>
    </submittedName>
</protein>
<reference evidence="3" key="1">
    <citation type="submission" date="2014-03" db="EMBL/GenBank/DDBJ databases">
        <authorList>
            <person name="Aksoy S."/>
            <person name="Warren W."/>
            <person name="Wilson R.K."/>
        </authorList>
    </citation>
    <scope>NUCLEOTIDE SEQUENCE [LARGE SCALE GENOMIC DNA]</scope>
    <source>
        <strain evidence="3">IAEA</strain>
    </source>
</reference>
<evidence type="ECO:0000256" key="1">
    <source>
        <dbReference type="SAM" id="MobiDB-lite"/>
    </source>
</evidence>
<dbReference type="Proteomes" id="UP000091820">
    <property type="component" value="Unassembled WGS sequence"/>
</dbReference>
<organism evidence="2 3">
    <name type="scientific">Glossina brevipalpis</name>
    <dbReference type="NCBI Taxonomy" id="37001"/>
    <lineage>
        <taxon>Eukaryota</taxon>
        <taxon>Metazoa</taxon>
        <taxon>Ecdysozoa</taxon>
        <taxon>Arthropoda</taxon>
        <taxon>Hexapoda</taxon>
        <taxon>Insecta</taxon>
        <taxon>Pterygota</taxon>
        <taxon>Neoptera</taxon>
        <taxon>Endopterygota</taxon>
        <taxon>Diptera</taxon>
        <taxon>Brachycera</taxon>
        <taxon>Muscomorpha</taxon>
        <taxon>Hippoboscoidea</taxon>
        <taxon>Glossinidae</taxon>
        <taxon>Glossina</taxon>
    </lineage>
</organism>
<proteinExistence type="predicted"/>
<dbReference type="AlphaFoldDB" id="A0A1A9X3J9"/>